<protein>
    <recommendedName>
        <fullName evidence="6">Urease accessory protein UreF</fullName>
    </recommendedName>
</protein>
<keyword evidence="5" id="KW-1185">Reference proteome</keyword>
<dbReference type="InterPro" id="IPR002639">
    <property type="entry name" value="UreF"/>
</dbReference>
<evidence type="ECO:0000313" key="4">
    <source>
        <dbReference type="EMBL" id="OCH94302.1"/>
    </source>
</evidence>
<evidence type="ECO:0000313" key="5">
    <source>
        <dbReference type="Proteomes" id="UP000250043"/>
    </source>
</evidence>
<dbReference type="Proteomes" id="UP000250043">
    <property type="component" value="Unassembled WGS sequence"/>
</dbReference>
<dbReference type="AlphaFoldDB" id="A0A8E2DRF0"/>
<name>A0A8E2DRF0_9APHY</name>
<dbReference type="PANTHER" id="PTHR33620:SF1">
    <property type="entry name" value="UREASE ACCESSORY PROTEIN F"/>
    <property type="match status" value="1"/>
</dbReference>
<gene>
    <name evidence="4" type="ORF">OBBRIDRAFT_831941</name>
</gene>
<dbReference type="Gene3D" id="1.10.4190.10">
    <property type="entry name" value="Urease accessory protein UreF"/>
    <property type="match status" value="1"/>
</dbReference>
<keyword evidence="2" id="KW-0143">Chaperone</keyword>
<dbReference type="EMBL" id="KV722345">
    <property type="protein sequence ID" value="OCH94302.1"/>
    <property type="molecule type" value="Genomic_DNA"/>
</dbReference>
<organism evidence="4 5">
    <name type="scientific">Obba rivulosa</name>
    <dbReference type="NCBI Taxonomy" id="1052685"/>
    <lineage>
        <taxon>Eukaryota</taxon>
        <taxon>Fungi</taxon>
        <taxon>Dikarya</taxon>
        <taxon>Basidiomycota</taxon>
        <taxon>Agaricomycotina</taxon>
        <taxon>Agaricomycetes</taxon>
        <taxon>Polyporales</taxon>
        <taxon>Gelatoporiaceae</taxon>
        <taxon>Obba</taxon>
    </lineage>
</organism>
<evidence type="ECO:0000256" key="2">
    <source>
        <dbReference type="ARBA" id="ARBA00023186"/>
    </source>
</evidence>
<dbReference type="Pfam" id="PF01730">
    <property type="entry name" value="UreF"/>
    <property type="match status" value="1"/>
</dbReference>
<dbReference type="GO" id="GO:0016151">
    <property type="term" value="F:nickel cation binding"/>
    <property type="evidence" value="ECO:0007669"/>
    <property type="project" value="InterPro"/>
</dbReference>
<evidence type="ECO:0000256" key="3">
    <source>
        <dbReference type="ARBA" id="ARBA00046339"/>
    </source>
</evidence>
<evidence type="ECO:0008006" key="6">
    <source>
        <dbReference type="Google" id="ProtNLM"/>
    </source>
</evidence>
<dbReference type="OrthoDB" id="2550922at2759"/>
<evidence type="ECO:0000256" key="1">
    <source>
        <dbReference type="ARBA" id="ARBA00022988"/>
    </source>
</evidence>
<sequence>MDSDHEAYILLLLSDGNLPTGAFVASSGLESYVTHGFFGTDSSTSQPKSKISAMTDFIRDSLAAYARSALPFVYDAHKLTEEFLSYGMDVGDEKGADIASVEADFIALDTLYEAMTLNDVVRRASKAQGVALLTLFSKGFSKPSSLQGFIEDLDVTRREELATQLVDRLKLQVRRGRILGHLPSCWGVLTAALGLSAERSQSLHLFLHARNLLSSSVRLNTLGPYAAQQLLLHVVHPLVNIEMQNCRHLRSGYFSTTSATTELQPHDDFDESLHGPANTWPLGEILAARHDLQHSRIFNS</sequence>
<proteinExistence type="inferred from homology"/>
<reference evidence="4 5" key="1">
    <citation type="submission" date="2016-07" db="EMBL/GenBank/DDBJ databases">
        <title>Draft genome of the white-rot fungus Obba rivulosa 3A-2.</title>
        <authorList>
            <consortium name="DOE Joint Genome Institute"/>
            <person name="Miettinen O."/>
            <person name="Riley R."/>
            <person name="Acob R."/>
            <person name="Barry K."/>
            <person name="Cullen D."/>
            <person name="De Vries R."/>
            <person name="Hainaut M."/>
            <person name="Hatakka A."/>
            <person name="Henrissat B."/>
            <person name="Hilden K."/>
            <person name="Kuo R."/>
            <person name="Labutti K."/>
            <person name="Lipzen A."/>
            <person name="Makela M.R."/>
            <person name="Sandor L."/>
            <person name="Spatafora J.W."/>
            <person name="Grigoriev I.V."/>
            <person name="Hibbett D.S."/>
        </authorList>
    </citation>
    <scope>NUCLEOTIDE SEQUENCE [LARGE SCALE GENOMIC DNA]</scope>
    <source>
        <strain evidence="4 5">3A-2</strain>
    </source>
</reference>
<dbReference type="HAMAP" id="MF_01385">
    <property type="entry name" value="UreF"/>
    <property type="match status" value="1"/>
</dbReference>
<keyword evidence="1" id="KW-0996">Nickel insertion</keyword>
<accession>A0A8E2DRF0</accession>
<comment type="similarity">
    <text evidence="3">Belongs to the UreF family.</text>
</comment>
<dbReference type="InterPro" id="IPR038277">
    <property type="entry name" value="UreF_sf"/>
</dbReference>
<dbReference type="PANTHER" id="PTHR33620">
    <property type="entry name" value="UREASE ACCESSORY PROTEIN F"/>
    <property type="match status" value="1"/>
</dbReference>